<evidence type="ECO:0000313" key="2">
    <source>
        <dbReference type="EMBL" id="QMW80545.1"/>
    </source>
</evidence>
<dbReference type="Proteomes" id="UP000515789">
    <property type="component" value="Chromosome"/>
</dbReference>
<sequence length="97" mass="10575">MEQIMNYVKPELLVLAVVLYFVGMAMKKTEAISDKYIPVTIGTIGILLCGIWVVATSPMGGMQEIAMAVFTAIVQGILVAGLSTYVNQVIKQHNKEE</sequence>
<name>A0A7G5N102_9FIRM</name>
<proteinExistence type="predicted"/>
<feature type="transmembrane region" description="Helical" evidence="1">
    <location>
        <begin position="67"/>
        <end position="86"/>
    </location>
</feature>
<dbReference type="Pfam" id="PF16079">
    <property type="entry name" value="Phage_holin_5_2"/>
    <property type="match status" value="1"/>
</dbReference>
<keyword evidence="1" id="KW-1133">Transmembrane helix</keyword>
<evidence type="ECO:0000256" key="1">
    <source>
        <dbReference type="SAM" id="Phobius"/>
    </source>
</evidence>
<feature type="transmembrane region" description="Helical" evidence="1">
    <location>
        <begin position="6"/>
        <end position="24"/>
    </location>
</feature>
<keyword evidence="1" id="KW-0812">Transmembrane</keyword>
<dbReference type="GeneID" id="75053998"/>
<dbReference type="RefSeq" id="WP_018595236.1">
    <property type="nucleotide sequence ID" value="NZ_AP031416.1"/>
</dbReference>
<reference evidence="2 3" key="1">
    <citation type="submission" date="2019-04" db="EMBL/GenBank/DDBJ databases">
        <authorList>
            <person name="Schori C."/>
            <person name="Ahrens C."/>
        </authorList>
    </citation>
    <scope>NUCLEOTIDE SEQUENCE [LARGE SCALE GENOMIC DNA]</scope>
    <source>
        <strain evidence="2 3">DSM 2950</strain>
    </source>
</reference>
<evidence type="ECO:0008006" key="4">
    <source>
        <dbReference type="Google" id="ProtNLM"/>
    </source>
</evidence>
<gene>
    <name evidence="2" type="ORF">E5259_24780</name>
</gene>
<accession>A0A7G5N102</accession>
<evidence type="ECO:0000313" key="3">
    <source>
        <dbReference type="Proteomes" id="UP000515789"/>
    </source>
</evidence>
<dbReference type="InterPro" id="IPR032111">
    <property type="entry name" value="Clostridium_phage_holin"/>
</dbReference>
<dbReference type="EMBL" id="CP039126">
    <property type="protein sequence ID" value="QMW80545.1"/>
    <property type="molecule type" value="Genomic_DNA"/>
</dbReference>
<protein>
    <recommendedName>
        <fullName evidence="4">Holin</fullName>
    </recommendedName>
</protein>
<feature type="transmembrane region" description="Helical" evidence="1">
    <location>
        <begin position="36"/>
        <end position="55"/>
    </location>
</feature>
<keyword evidence="1" id="KW-0472">Membrane</keyword>
<dbReference type="AlphaFoldDB" id="A0A7G5N102"/>
<organism evidence="2 3">
    <name type="scientific">Blautia producta</name>
    <dbReference type="NCBI Taxonomy" id="33035"/>
    <lineage>
        <taxon>Bacteria</taxon>
        <taxon>Bacillati</taxon>
        <taxon>Bacillota</taxon>
        <taxon>Clostridia</taxon>
        <taxon>Lachnospirales</taxon>
        <taxon>Lachnospiraceae</taxon>
        <taxon>Blautia</taxon>
    </lineage>
</organism>